<protein>
    <recommendedName>
        <fullName evidence="4">Secreted protein</fullName>
    </recommendedName>
</protein>
<gene>
    <name evidence="2" type="ORF">FHX73_11729</name>
</gene>
<evidence type="ECO:0000313" key="2">
    <source>
        <dbReference type="EMBL" id="TWF96955.1"/>
    </source>
</evidence>
<keyword evidence="3" id="KW-1185">Reference proteome</keyword>
<name>A0A561UC68_9ACTN</name>
<feature type="signal peptide" evidence="1">
    <location>
        <begin position="1"/>
        <end position="28"/>
    </location>
</feature>
<organism evidence="2 3">
    <name type="scientific">Kitasatospora viridis</name>
    <dbReference type="NCBI Taxonomy" id="281105"/>
    <lineage>
        <taxon>Bacteria</taxon>
        <taxon>Bacillati</taxon>
        <taxon>Actinomycetota</taxon>
        <taxon>Actinomycetes</taxon>
        <taxon>Kitasatosporales</taxon>
        <taxon>Streptomycetaceae</taxon>
        <taxon>Kitasatospora</taxon>
    </lineage>
</organism>
<evidence type="ECO:0008006" key="4">
    <source>
        <dbReference type="Google" id="ProtNLM"/>
    </source>
</evidence>
<evidence type="ECO:0000256" key="1">
    <source>
        <dbReference type="SAM" id="SignalP"/>
    </source>
</evidence>
<dbReference type="AlphaFoldDB" id="A0A561UC68"/>
<dbReference type="RefSeq" id="WP_170304827.1">
    <property type="nucleotide sequence ID" value="NZ_BAAAMZ010000034.1"/>
</dbReference>
<sequence length="88" mass="9222">MVGKFTRVGLVALLMTGTAMVGAMPAEAAQVHAKPQIGPSSEYVIDFYSDAQHTLLVGIRQNGPCGAFSYGVTTPYAVGGYVPCTLNR</sequence>
<accession>A0A561UC68</accession>
<keyword evidence="1" id="KW-0732">Signal</keyword>
<dbReference type="Proteomes" id="UP000317940">
    <property type="component" value="Unassembled WGS sequence"/>
</dbReference>
<comment type="caution">
    <text evidence="2">The sequence shown here is derived from an EMBL/GenBank/DDBJ whole genome shotgun (WGS) entry which is preliminary data.</text>
</comment>
<reference evidence="2 3" key="1">
    <citation type="submission" date="2019-06" db="EMBL/GenBank/DDBJ databases">
        <title>Sequencing the genomes of 1000 actinobacteria strains.</title>
        <authorList>
            <person name="Klenk H.-P."/>
        </authorList>
    </citation>
    <scope>NUCLEOTIDE SEQUENCE [LARGE SCALE GENOMIC DNA]</scope>
    <source>
        <strain evidence="2 3">DSM 44826</strain>
    </source>
</reference>
<feature type="chain" id="PRO_5022069020" description="Secreted protein" evidence="1">
    <location>
        <begin position="29"/>
        <end position="88"/>
    </location>
</feature>
<dbReference type="EMBL" id="VIWT01000001">
    <property type="protein sequence ID" value="TWF96955.1"/>
    <property type="molecule type" value="Genomic_DNA"/>
</dbReference>
<evidence type="ECO:0000313" key="3">
    <source>
        <dbReference type="Proteomes" id="UP000317940"/>
    </source>
</evidence>
<proteinExistence type="predicted"/>